<evidence type="ECO:0000313" key="2">
    <source>
        <dbReference type="Proteomes" id="UP000055048"/>
    </source>
</evidence>
<reference evidence="1 2" key="1">
    <citation type="submission" date="2015-01" db="EMBL/GenBank/DDBJ databases">
        <title>Evolution of Trichinella species and genotypes.</title>
        <authorList>
            <person name="Korhonen P.K."/>
            <person name="Edoardo P."/>
            <person name="Giuseppe L.R."/>
            <person name="Gasser R.B."/>
        </authorList>
    </citation>
    <scope>NUCLEOTIDE SEQUENCE [LARGE SCALE GENOMIC DNA]</scope>
    <source>
        <strain evidence="1">ISS417</strain>
    </source>
</reference>
<gene>
    <name evidence="1" type="ORF">T05_13330</name>
</gene>
<name>A0A0V0TJJ6_9BILA</name>
<keyword evidence="2" id="KW-1185">Reference proteome</keyword>
<dbReference type="Proteomes" id="UP000055048">
    <property type="component" value="Unassembled WGS sequence"/>
</dbReference>
<accession>A0A0V0TJJ6</accession>
<sequence>MNSLCKRFFSKCKEVTLKRHSAKQKLGLTLCYGSVDDTQTDIFISEFSTSQSHVKINVQIDAIPKRSN</sequence>
<organism evidence="1 2">
    <name type="scientific">Trichinella murrelli</name>
    <dbReference type="NCBI Taxonomy" id="144512"/>
    <lineage>
        <taxon>Eukaryota</taxon>
        <taxon>Metazoa</taxon>
        <taxon>Ecdysozoa</taxon>
        <taxon>Nematoda</taxon>
        <taxon>Enoplea</taxon>
        <taxon>Dorylaimia</taxon>
        <taxon>Trichinellida</taxon>
        <taxon>Trichinellidae</taxon>
        <taxon>Trichinella</taxon>
    </lineage>
</organism>
<dbReference type="AlphaFoldDB" id="A0A0V0TJJ6"/>
<proteinExistence type="predicted"/>
<dbReference type="STRING" id="144512.A0A0V0TJJ6"/>
<comment type="caution">
    <text evidence="1">The sequence shown here is derived from an EMBL/GenBank/DDBJ whole genome shotgun (WGS) entry which is preliminary data.</text>
</comment>
<dbReference type="EMBL" id="JYDJ01000244">
    <property type="protein sequence ID" value="KRX39086.1"/>
    <property type="molecule type" value="Genomic_DNA"/>
</dbReference>
<evidence type="ECO:0000313" key="1">
    <source>
        <dbReference type="EMBL" id="KRX39086.1"/>
    </source>
</evidence>
<protein>
    <submittedName>
        <fullName evidence="1">Uncharacterized protein</fullName>
    </submittedName>
</protein>